<evidence type="ECO:0000256" key="14">
    <source>
        <dbReference type="ARBA" id="ARBA00023004"/>
    </source>
</evidence>
<keyword evidence="7" id="KW-1003">Cell membrane</keyword>
<dbReference type="PROSITE" id="PS51296">
    <property type="entry name" value="RIESKE"/>
    <property type="match status" value="1"/>
</dbReference>
<evidence type="ECO:0000313" key="23">
    <source>
        <dbReference type="Proteomes" id="UP000239724"/>
    </source>
</evidence>
<dbReference type="Gene3D" id="1.20.5.510">
    <property type="entry name" value="Single helix bin"/>
    <property type="match status" value="1"/>
</dbReference>
<evidence type="ECO:0000256" key="15">
    <source>
        <dbReference type="ARBA" id="ARBA00023014"/>
    </source>
</evidence>
<evidence type="ECO:0000256" key="7">
    <source>
        <dbReference type="ARBA" id="ARBA00022475"/>
    </source>
</evidence>
<dbReference type="InterPro" id="IPR014349">
    <property type="entry name" value="Rieske_Fe-S_prot"/>
</dbReference>
<keyword evidence="23" id="KW-1185">Reference proteome</keyword>
<dbReference type="PRINTS" id="PR00162">
    <property type="entry name" value="RIESKE"/>
</dbReference>
<evidence type="ECO:0000256" key="20">
    <source>
        <dbReference type="RuleBase" id="RU004497"/>
    </source>
</evidence>
<evidence type="ECO:0000256" key="8">
    <source>
        <dbReference type="ARBA" id="ARBA00022692"/>
    </source>
</evidence>
<dbReference type="PANTHER" id="PTHR10134">
    <property type="entry name" value="CYTOCHROME B-C1 COMPLEX SUBUNIT RIESKE, MITOCHONDRIAL"/>
    <property type="match status" value="1"/>
</dbReference>
<dbReference type="NCBIfam" id="TIGR01416">
    <property type="entry name" value="Rieske_proteo"/>
    <property type="match status" value="1"/>
</dbReference>
<gene>
    <name evidence="22" type="ORF">CCS01_10495</name>
</gene>
<evidence type="ECO:0000256" key="5">
    <source>
        <dbReference type="ARBA" id="ARBA00019816"/>
    </source>
</evidence>
<name>A0A2S6NIN9_RHOGL</name>
<keyword evidence="11" id="KW-1278">Translocase</keyword>
<dbReference type="GO" id="GO:0051537">
    <property type="term" value="F:2 iron, 2 sulfur cluster binding"/>
    <property type="evidence" value="ECO:0007669"/>
    <property type="project" value="UniProtKB-KW"/>
</dbReference>
<comment type="subunit">
    <text evidence="3 20">The main subunits of complex b-c1 are: cytochrome b, cytochrome c1 and the Rieske protein.</text>
</comment>
<organism evidence="22 23">
    <name type="scientific">Rhodopila globiformis</name>
    <name type="common">Rhodopseudomonas globiformis</name>
    <dbReference type="NCBI Taxonomy" id="1071"/>
    <lineage>
        <taxon>Bacteria</taxon>
        <taxon>Pseudomonadati</taxon>
        <taxon>Pseudomonadota</taxon>
        <taxon>Alphaproteobacteria</taxon>
        <taxon>Acetobacterales</taxon>
        <taxon>Acetobacteraceae</taxon>
        <taxon>Rhodopila</taxon>
    </lineage>
</organism>
<protein>
    <recommendedName>
        <fullName evidence="5 19">Ubiquinol-cytochrome c reductase iron-sulfur subunit</fullName>
        <ecNumber evidence="4 19">7.1.1.8</ecNumber>
    </recommendedName>
</protein>
<proteinExistence type="predicted"/>
<evidence type="ECO:0000256" key="3">
    <source>
        <dbReference type="ARBA" id="ARBA00011649"/>
    </source>
</evidence>
<dbReference type="Pfam" id="PF10399">
    <property type="entry name" value="UCR_Fe-S_N"/>
    <property type="match status" value="1"/>
</dbReference>
<comment type="caution">
    <text evidence="22">The sequence shown here is derived from an EMBL/GenBank/DDBJ whole genome shotgun (WGS) entry which is preliminary data.</text>
</comment>
<comment type="subcellular location">
    <subcellularLocation>
        <location evidence="2">Cell membrane</location>
        <topology evidence="2">Single-pass membrane protein</topology>
    </subcellularLocation>
</comment>
<dbReference type="InterPro" id="IPR006317">
    <property type="entry name" value="Ubiquinol_cyt_c_Rdtase_Fe-S-su"/>
</dbReference>
<keyword evidence="15" id="KW-0411">Iron-sulfur</keyword>
<comment type="catalytic activity">
    <reaction evidence="18 19">
        <text>a quinol + 2 Fe(III)-[cytochrome c](out) = a quinone + 2 Fe(II)-[cytochrome c](out) + 2 H(+)(out)</text>
        <dbReference type="Rhea" id="RHEA:11484"/>
        <dbReference type="Rhea" id="RHEA-COMP:10350"/>
        <dbReference type="Rhea" id="RHEA-COMP:14399"/>
        <dbReference type="ChEBI" id="CHEBI:15378"/>
        <dbReference type="ChEBI" id="CHEBI:24646"/>
        <dbReference type="ChEBI" id="CHEBI:29033"/>
        <dbReference type="ChEBI" id="CHEBI:29034"/>
        <dbReference type="ChEBI" id="CHEBI:132124"/>
        <dbReference type="EC" id="7.1.1.8"/>
    </reaction>
</comment>
<feature type="domain" description="Rieske" evidence="21">
    <location>
        <begin position="89"/>
        <end position="194"/>
    </location>
</feature>
<evidence type="ECO:0000256" key="10">
    <source>
        <dbReference type="ARBA" id="ARBA00022723"/>
    </source>
</evidence>
<comment type="miscellaneous">
    <text evidence="19">The Rieske protein is a high potential 2Fe-2S protein.</text>
</comment>
<dbReference type="InterPro" id="IPR005805">
    <property type="entry name" value="Rieske_Fe-S_prot_C"/>
</dbReference>
<evidence type="ECO:0000259" key="21">
    <source>
        <dbReference type="PROSITE" id="PS51296"/>
    </source>
</evidence>
<keyword evidence="10" id="KW-0479">Metal-binding</keyword>
<sequence length="212" mass="23107">MSHAATTGPEPKRRDMLSLVATAGAVIGTCAVIWPFIDFMEPSRDVIAAGAPIDIDLSKVASGQQIVVLWRGAPMLIVNRTPQALKTLQSPDLVSRLSDPKSSVHQQPPYAENWHRSIKPEYAVLVGICTHLGCLPLYKPNPDPSEPVPDWPGGYFCPCHGSKYDLAGRVYTSVPAPYNLPVPPYRFVNDTTLRIGENPTGVSYELTSVVQM</sequence>
<reference evidence="22 23" key="1">
    <citation type="journal article" date="2018" name="Arch. Microbiol.">
        <title>New insights into the metabolic potential of the phototrophic purple bacterium Rhodopila globiformis DSM 161(T) from its draft genome sequence and evidence for a vanadium-dependent nitrogenase.</title>
        <authorList>
            <person name="Imhoff J.F."/>
            <person name="Rahn T."/>
            <person name="Kunzel S."/>
            <person name="Neulinger S.C."/>
        </authorList>
    </citation>
    <scope>NUCLEOTIDE SEQUENCE [LARGE SCALE GENOMIC DNA]</scope>
    <source>
        <strain evidence="22 23">DSM 161</strain>
    </source>
</reference>
<feature type="transmembrane region" description="Helical" evidence="19">
    <location>
        <begin position="16"/>
        <end position="37"/>
    </location>
</feature>
<keyword evidence="14" id="KW-0408">Iron</keyword>
<dbReference type="InterPro" id="IPR036922">
    <property type="entry name" value="Rieske_2Fe-2S_sf"/>
</dbReference>
<evidence type="ECO:0000313" key="22">
    <source>
        <dbReference type="EMBL" id="PPQ34530.1"/>
    </source>
</evidence>
<dbReference type="AlphaFoldDB" id="A0A2S6NIN9"/>
<evidence type="ECO:0000256" key="12">
    <source>
        <dbReference type="ARBA" id="ARBA00022982"/>
    </source>
</evidence>
<dbReference type="OrthoDB" id="9767869at2"/>
<evidence type="ECO:0000256" key="11">
    <source>
        <dbReference type="ARBA" id="ARBA00022967"/>
    </source>
</evidence>
<dbReference type="SUPFAM" id="SSF50022">
    <property type="entry name" value="ISP domain"/>
    <property type="match status" value="1"/>
</dbReference>
<keyword evidence="17" id="KW-1015">Disulfide bond</keyword>
<evidence type="ECO:0000256" key="4">
    <source>
        <dbReference type="ARBA" id="ARBA00012951"/>
    </source>
</evidence>
<keyword evidence="13 19" id="KW-1133">Transmembrane helix</keyword>
<evidence type="ECO:0000256" key="2">
    <source>
        <dbReference type="ARBA" id="ARBA00004162"/>
    </source>
</evidence>
<dbReference type="InterPro" id="IPR019470">
    <property type="entry name" value="Ubiq_cytC_Rdtase_Fe-S_su_TAT"/>
</dbReference>
<keyword evidence="12 19" id="KW-0249">Electron transport</keyword>
<dbReference type="Proteomes" id="UP000239724">
    <property type="component" value="Unassembled WGS sequence"/>
</dbReference>
<dbReference type="Pfam" id="PF00355">
    <property type="entry name" value="Rieske"/>
    <property type="match status" value="1"/>
</dbReference>
<dbReference type="GO" id="GO:0046872">
    <property type="term" value="F:metal ion binding"/>
    <property type="evidence" value="ECO:0007669"/>
    <property type="project" value="UniProtKB-KW"/>
</dbReference>
<evidence type="ECO:0000256" key="16">
    <source>
        <dbReference type="ARBA" id="ARBA00023136"/>
    </source>
</evidence>
<dbReference type="EMBL" id="NHRY01000106">
    <property type="protein sequence ID" value="PPQ34530.1"/>
    <property type="molecule type" value="Genomic_DNA"/>
</dbReference>
<keyword evidence="8 19" id="KW-0812">Transmembrane</keyword>
<dbReference type="EC" id="7.1.1.8" evidence="4 19"/>
<dbReference type="CDD" id="cd03470">
    <property type="entry name" value="Rieske_cytochrome_bc1"/>
    <property type="match status" value="1"/>
</dbReference>
<accession>A0A2S6NIN9</accession>
<keyword evidence="9" id="KW-0001">2Fe-2S</keyword>
<keyword evidence="16 19" id="KW-0472">Membrane</keyword>
<evidence type="ECO:0000256" key="17">
    <source>
        <dbReference type="ARBA" id="ARBA00023157"/>
    </source>
</evidence>
<dbReference type="GO" id="GO:0005886">
    <property type="term" value="C:plasma membrane"/>
    <property type="evidence" value="ECO:0007669"/>
    <property type="project" value="UniProtKB-SubCell"/>
</dbReference>
<evidence type="ECO:0000256" key="1">
    <source>
        <dbReference type="ARBA" id="ARBA00002444"/>
    </source>
</evidence>
<comment type="function">
    <text evidence="1">Component of the ubiquinol-cytochrome c reductase complex (complex III or cytochrome b-c1 complex), which is a respiratory chain that generates an electrochemical potential coupled to ATP synthesis.</text>
</comment>
<comment type="cofactor">
    <cofactor evidence="19">
        <name>[2Fe-2S] cluster</name>
        <dbReference type="ChEBI" id="CHEBI:190135"/>
    </cofactor>
    <text evidence="19">Binds 1 [2Fe-2S] cluster per subunit.</text>
</comment>
<evidence type="ECO:0000256" key="19">
    <source>
        <dbReference type="RuleBase" id="RU004494"/>
    </source>
</evidence>
<dbReference type="Gene3D" id="2.102.10.10">
    <property type="entry name" value="Rieske [2Fe-2S] iron-sulphur domain"/>
    <property type="match status" value="1"/>
</dbReference>
<evidence type="ECO:0000256" key="9">
    <source>
        <dbReference type="ARBA" id="ARBA00022714"/>
    </source>
</evidence>
<dbReference type="InterPro" id="IPR017941">
    <property type="entry name" value="Rieske_2Fe-2S"/>
</dbReference>
<dbReference type="GO" id="GO:0008121">
    <property type="term" value="F:quinol-cytochrome-c reductase activity"/>
    <property type="evidence" value="ECO:0007669"/>
    <property type="project" value="UniProtKB-EC"/>
</dbReference>
<evidence type="ECO:0000256" key="13">
    <source>
        <dbReference type="ARBA" id="ARBA00022989"/>
    </source>
</evidence>
<keyword evidence="6 19" id="KW-0813">Transport</keyword>
<evidence type="ECO:0000256" key="18">
    <source>
        <dbReference type="ARBA" id="ARBA00029351"/>
    </source>
</evidence>
<evidence type="ECO:0000256" key="6">
    <source>
        <dbReference type="ARBA" id="ARBA00022448"/>
    </source>
</evidence>